<dbReference type="AlphaFoldDB" id="A0A1E3XGQ2"/>
<evidence type="ECO:0008006" key="3">
    <source>
        <dbReference type="Google" id="ProtNLM"/>
    </source>
</evidence>
<evidence type="ECO:0000313" key="1">
    <source>
        <dbReference type="EMBL" id="ODS34801.1"/>
    </source>
</evidence>
<dbReference type="Gene3D" id="2.40.160.10">
    <property type="entry name" value="Porin"/>
    <property type="match status" value="1"/>
</dbReference>
<reference evidence="1 2" key="1">
    <citation type="submission" date="2016-07" db="EMBL/GenBank/DDBJ databases">
        <title>Draft genome of Scalindua rubra, obtained from a brine-seawater interface in the Red Sea, sheds light on salt adaptation in anammox bacteria.</title>
        <authorList>
            <person name="Speth D.R."/>
            <person name="Lagkouvardos I."/>
            <person name="Wang Y."/>
            <person name="Qian P.-Y."/>
            <person name="Dutilh B.E."/>
            <person name="Jetten M.S."/>
        </authorList>
    </citation>
    <scope>NUCLEOTIDE SEQUENCE [LARGE SCALE GENOMIC DNA]</scope>
    <source>
        <strain evidence="1">BSI-1</strain>
    </source>
</reference>
<sequence length="388" mass="44688">MIDNGGKILLRLIVVCLFLVITFSFCFAQAKAEPVEREKIGFFSKLRENLLFKKEVILGGSWSDERSQITGRNSIGFELLKKFSDKKGDWGSTLLQMRFVRYDHQFMLMNSNKMLPDHVDEMHDWELEFHDAYFKYSGRFKGRLNFRIGHYDVPYGLEQNVDTHSTLIQLISERNIGFKKDWGLSIGGQLPKIDYEFAFTRGSGHEYIDRGENYLLGGRIGSPADENLSIGISGLYGMPMDSTAVMRGKKLGMMGKPNTWFDSTTIPTDDIIRRWRVGLDSIYLYGPFTFKGEISYGEDVNQEVINGVLEIDYLFPGMDERMETILQVQSAYQDINTSGGDNDTFLRLGLNYKISNAVTLQFTYRHDFQRLKNTKDEDIIALQLYCFF</sequence>
<dbReference type="SUPFAM" id="SSF56935">
    <property type="entry name" value="Porins"/>
    <property type="match status" value="1"/>
</dbReference>
<name>A0A1E3XGQ2_9BACT</name>
<protein>
    <recommendedName>
        <fullName evidence="3">Phosphate-selective porin O and P</fullName>
    </recommendedName>
</protein>
<gene>
    <name evidence="1" type="ORF">SCARUB_00061</name>
</gene>
<dbReference type="Proteomes" id="UP000094056">
    <property type="component" value="Unassembled WGS sequence"/>
</dbReference>
<dbReference type="EMBL" id="MAYW01000001">
    <property type="protein sequence ID" value="ODS34801.1"/>
    <property type="molecule type" value="Genomic_DNA"/>
</dbReference>
<proteinExistence type="predicted"/>
<comment type="caution">
    <text evidence="1">The sequence shown here is derived from an EMBL/GenBank/DDBJ whole genome shotgun (WGS) entry which is preliminary data.</text>
</comment>
<dbReference type="InterPro" id="IPR023614">
    <property type="entry name" value="Porin_dom_sf"/>
</dbReference>
<accession>A0A1E3XGQ2</accession>
<organism evidence="1 2">
    <name type="scientific">Candidatus Scalindua rubra</name>
    <dbReference type="NCBI Taxonomy" id="1872076"/>
    <lineage>
        <taxon>Bacteria</taxon>
        <taxon>Pseudomonadati</taxon>
        <taxon>Planctomycetota</taxon>
        <taxon>Candidatus Brocadiia</taxon>
        <taxon>Candidatus Brocadiales</taxon>
        <taxon>Candidatus Scalinduaceae</taxon>
        <taxon>Candidatus Scalindua</taxon>
    </lineage>
</organism>
<evidence type="ECO:0000313" key="2">
    <source>
        <dbReference type="Proteomes" id="UP000094056"/>
    </source>
</evidence>